<comment type="caution">
    <text evidence="2">The sequence shown here is derived from an EMBL/GenBank/DDBJ whole genome shotgun (WGS) entry which is preliminary data.</text>
</comment>
<reference evidence="2" key="1">
    <citation type="journal article" date="2014" name="Int. J. Syst. Evol. Microbiol.">
        <title>Complete genome sequence of Corynebacterium casei LMG S-19264T (=DSM 44701T), isolated from a smear-ripened cheese.</title>
        <authorList>
            <consortium name="US DOE Joint Genome Institute (JGI-PGF)"/>
            <person name="Walter F."/>
            <person name="Albersmeier A."/>
            <person name="Kalinowski J."/>
            <person name="Ruckert C."/>
        </authorList>
    </citation>
    <scope>NUCLEOTIDE SEQUENCE</scope>
    <source>
        <strain evidence="2">JCM 4714</strain>
    </source>
</reference>
<feature type="region of interest" description="Disordered" evidence="1">
    <location>
        <begin position="1"/>
        <end position="97"/>
    </location>
</feature>
<sequence>MRALAAGERADHLGGEPVGPREEPRVAGDVVEVQHRGPAESLGQLSGEGGLPRTGVPVDTDQPDRSEGGGKPAQPGGEIANGGSRVWVDAGGFPETV</sequence>
<organism evidence="2 3">
    <name type="scientific">Streptomyces alanosinicus</name>
    <dbReference type="NCBI Taxonomy" id="68171"/>
    <lineage>
        <taxon>Bacteria</taxon>
        <taxon>Bacillati</taxon>
        <taxon>Actinomycetota</taxon>
        <taxon>Actinomycetes</taxon>
        <taxon>Kitasatosporales</taxon>
        <taxon>Streptomycetaceae</taxon>
        <taxon>Streptomyces</taxon>
    </lineage>
</organism>
<keyword evidence="3" id="KW-1185">Reference proteome</keyword>
<gene>
    <name evidence="2" type="ORF">GCM10010339_25730</name>
</gene>
<evidence type="ECO:0000313" key="2">
    <source>
        <dbReference type="EMBL" id="GHE02453.1"/>
    </source>
</evidence>
<evidence type="ECO:0000313" key="3">
    <source>
        <dbReference type="Proteomes" id="UP000655443"/>
    </source>
</evidence>
<reference evidence="2" key="2">
    <citation type="submission" date="2020-09" db="EMBL/GenBank/DDBJ databases">
        <authorList>
            <person name="Sun Q."/>
            <person name="Ohkuma M."/>
        </authorList>
    </citation>
    <scope>NUCLEOTIDE SEQUENCE</scope>
    <source>
        <strain evidence="2">JCM 4714</strain>
    </source>
</reference>
<dbReference type="AlphaFoldDB" id="A0A918YGV6"/>
<accession>A0A918YGV6</accession>
<proteinExistence type="predicted"/>
<feature type="compositionally biased region" description="Basic and acidic residues" evidence="1">
    <location>
        <begin position="8"/>
        <end position="38"/>
    </location>
</feature>
<dbReference type="EMBL" id="BMVG01000004">
    <property type="protein sequence ID" value="GHE02453.1"/>
    <property type="molecule type" value="Genomic_DNA"/>
</dbReference>
<protein>
    <submittedName>
        <fullName evidence="2">Uncharacterized protein</fullName>
    </submittedName>
</protein>
<name>A0A918YGV6_9ACTN</name>
<evidence type="ECO:0000256" key="1">
    <source>
        <dbReference type="SAM" id="MobiDB-lite"/>
    </source>
</evidence>
<dbReference type="Proteomes" id="UP000655443">
    <property type="component" value="Unassembled WGS sequence"/>
</dbReference>